<dbReference type="AlphaFoldDB" id="A0A915PJ35"/>
<feature type="region of interest" description="Disordered" evidence="1">
    <location>
        <begin position="1"/>
        <end position="30"/>
    </location>
</feature>
<sequence>MYNKSCPDNSTPECSGPDGSSSVSIRGPDLMNDSSQQLSLILFLEIEICGIRKSSFAQYRMGMKSVEQAIDLKILSRNDETVRKYFNLEKVLLVAPIVSAEGEQGTGDTNVD</sequence>
<evidence type="ECO:0000313" key="2">
    <source>
        <dbReference type="Proteomes" id="UP000887581"/>
    </source>
</evidence>
<organism evidence="2 3">
    <name type="scientific">Setaria digitata</name>
    <dbReference type="NCBI Taxonomy" id="48799"/>
    <lineage>
        <taxon>Eukaryota</taxon>
        <taxon>Metazoa</taxon>
        <taxon>Ecdysozoa</taxon>
        <taxon>Nematoda</taxon>
        <taxon>Chromadorea</taxon>
        <taxon>Rhabditida</taxon>
        <taxon>Spirurina</taxon>
        <taxon>Spiruromorpha</taxon>
        <taxon>Filarioidea</taxon>
        <taxon>Setariidae</taxon>
        <taxon>Setaria</taxon>
    </lineage>
</organism>
<reference evidence="3" key="1">
    <citation type="submission" date="2022-11" db="UniProtKB">
        <authorList>
            <consortium name="WormBaseParasite"/>
        </authorList>
    </citation>
    <scope>IDENTIFICATION</scope>
</reference>
<name>A0A915PJ35_9BILA</name>
<protein>
    <submittedName>
        <fullName evidence="3">Uncharacterized protein</fullName>
    </submittedName>
</protein>
<accession>A0A915PJ35</accession>
<dbReference type="Proteomes" id="UP000887581">
    <property type="component" value="Unplaced"/>
</dbReference>
<proteinExistence type="predicted"/>
<evidence type="ECO:0000313" key="3">
    <source>
        <dbReference type="WBParaSite" id="sdigi.contig103.g4385.t1"/>
    </source>
</evidence>
<dbReference type="WBParaSite" id="sdigi.contig103.g4385.t1">
    <property type="protein sequence ID" value="sdigi.contig103.g4385.t1"/>
    <property type="gene ID" value="sdigi.contig103.g4385"/>
</dbReference>
<keyword evidence="2" id="KW-1185">Reference proteome</keyword>
<evidence type="ECO:0000256" key="1">
    <source>
        <dbReference type="SAM" id="MobiDB-lite"/>
    </source>
</evidence>
<feature type="compositionally biased region" description="Polar residues" evidence="1">
    <location>
        <begin position="1"/>
        <end position="24"/>
    </location>
</feature>